<evidence type="ECO:0000313" key="3">
    <source>
        <dbReference type="Proteomes" id="UP000230002"/>
    </source>
</evidence>
<feature type="compositionally biased region" description="Polar residues" evidence="1">
    <location>
        <begin position="356"/>
        <end position="365"/>
    </location>
</feature>
<feature type="compositionally biased region" description="Basic residues" evidence="1">
    <location>
        <begin position="1"/>
        <end position="11"/>
    </location>
</feature>
<name>A0A2G8STA0_9APHY</name>
<dbReference type="AlphaFoldDB" id="A0A2G8STA0"/>
<dbReference type="EMBL" id="AYKW01000001">
    <property type="protein sequence ID" value="PIL36990.1"/>
    <property type="molecule type" value="Genomic_DNA"/>
</dbReference>
<feature type="compositionally biased region" description="Basic residues" evidence="1">
    <location>
        <begin position="43"/>
        <end position="55"/>
    </location>
</feature>
<feature type="compositionally biased region" description="Basic and acidic residues" evidence="1">
    <location>
        <begin position="148"/>
        <end position="167"/>
    </location>
</feature>
<protein>
    <submittedName>
        <fullName evidence="2">Uncharacterized protein</fullName>
    </submittedName>
</protein>
<gene>
    <name evidence="2" type="ORF">GSI_00682</name>
</gene>
<feature type="compositionally biased region" description="Polar residues" evidence="1">
    <location>
        <begin position="12"/>
        <end position="21"/>
    </location>
</feature>
<feature type="compositionally biased region" description="Basic and acidic residues" evidence="1">
    <location>
        <begin position="118"/>
        <end position="141"/>
    </location>
</feature>
<proteinExistence type="predicted"/>
<reference evidence="2 3" key="1">
    <citation type="journal article" date="2015" name="Sci. Rep.">
        <title>Chromosome-level genome map provides insights into diverse defense mechanisms in the medicinal fungus Ganoderma sinense.</title>
        <authorList>
            <person name="Zhu Y."/>
            <person name="Xu J."/>
            <person name="Sun C."/>
            <person name="Zhou S."/>
            <person name="Xu H."/>
            <person name="Nelson D.R."/>
            <person name="Qian J."/>
            <person name="Song J."/>
            <person name="Luo H."/>
            <person name="Xiang L."/>
            <person name="Li Y."/>
            <person name="Xu Z."/>
            <person name="Ji A."/>
            <person name="Wang L."/>
            <person name="Lu S."/>
            <person name="Hayward A."/>
            <person name="Sun W."/>
            <person name="Li X."/>
            <person name="Schwartz D.C."/>
            <person name="Wang Y."/>
            <person name="Chen S."/>
        </authorList>
    </citation>
    <scope>NUCLEOTIDE SEQUENCE [LARGE SCALE GENOMIC DNA]</scope>
    <source>
        <strain evidence="2 3">ZZ0214-1</strain>
    </source>
</reference>
<dbReference type="OrthoDB" id="2800032at2759"/>
<dbReference type="Proteomes" id="UP000230002">
    <property type="component" value="Unassembled WGS sequence"/>
</dbReference>
<feature type="region of interest" description="Disordered" evidence="1">
    <location>
        <begin position="1"/>
        <end position="301"/>
    </location>
</feature>
<dbReference type="STRING" id="1077348.A0A2G8STA0"/>
<feature type="compositionally biased region" description="Acidic residues" evidence="1">
    <location>
        <begin position="229"/>
        <end position="239"/>
    </location>
</feature>
<sequence>MSTRSKKRSRKGSTQQDADGTNQHEDEEDNENSAEIPSAPSKPRPRAVRRASAKRLRTDTDPSDVASGDSSAVNPVRESPPVEASPVEASQQRAHAYGTRSANQHRRPGQDVGLNWQEARKEKEAVEAKRAAKKAQDELKKSNAIAKTRREEEGIERLAALERRREQDDDDDDEHHGLTGIARGYLAGSSKAGTAPAQPRPDHHKSKHVAESGSEYEEQPASSSSELDSTSEVESGEDDTGSKLAVKGKKRKTAAEKKREKQKEVRGRIDNVHEALPKNTGGDSAAKARRSQAASAVVANPEANDTFRPMYRALLLQRAGQDTSPATPDHLTKSHAAPRAHDTPAAPLPQLRLRIPSSTPSSRIGTPNRERAYTPVDDDEETRGLNDADVMISRETIVARPRGRQTQALQVVHTEPEPPQKPKAKRTTQADMDPKRSLSAKNVPPWISDDFENIIVPSLLDHYGAQSDPWTVDVKKPTKGKVIAASTSSSNGTLSDLGIVDILQQFIKQLFPRKQYELTSNDIIVRVARQRVANWRRGFLDRAINAVAAGYKQFKVKHPDASKHDVADWANDAMDVKTGFALWEAPPTDTDPKPHGALCSEYVLQTFGPHFKAIQGSLLADSSPPVGALSLALAALDVAFECYESGQPTPLQSNFDQALGGVATEDYLRLAVRPLLDTRDRWDEVMDLAKQYAPRGQGGGKGRASKCRRRTEVMPGSSPTRSDFM</sequence>
<evidence type="ECO:0000256" key="1">
    <source>
        <dbReference type="SAM" id="MobiDB-lite"/>
    </source>
</evidence>
<accession>A0A2G8STA0</accession>
<feature type="region of interest" description="Disordered" evidence="1">
    <location>
        <begin position="318"/>
        <end position="382"/>
    </location>
</feature>
<keyword evidence="3" id="KW-1185">Reference proteome</keyword>
<organism evidence="2 3">
    <name type="scientific">Ganoderma sinense ZZ0214-1</name>
    <dbReference type="NCBI Taxonomy" id="1077348"/>
    <lineage>
        <taxon>Eukaryota</taxon>
        <taxon>Fungi</taxon>
        <taxon>Dikarya</taxon>
        <taxon>Basidiomycota</taxon>
        <taxon>Agaricomycotina</taxon>
        <taxon>Agaricomycetes</taxon>
        <taxon>Polyporales</taxon>
        <taxon>Polyporaceae</taxon>
        <taxon>Ganoderma</taxon>
    </lineage>
</organism>
<feature type="region of interest" description="Disordered" evidence="1">
    <location>
        <begin position="412"/>
        <end position="443"/>
    </location>
</feature>
<evidence type="ECO:0000313" key="2">
    <source>
        <dbReference type="EMBL" id="PIL36990.1"/>
    </source>
</evidence>
<comment type="caution">
    <text evidence="2">The sequence shown here is derived from an EMBL/GenBank/DDBJ whole genome shotgun (WGS) entry which is preliminary data.</text>
</comment>
<feature type="region of interest" description="Disordered" evidence="1">
    <location>
        <begin position="693"/>
        <end position="725"/>
    </location>
</feature>
<feature type="compositionally biased region" description="Basic and acidic residues" evidence="1">
    <location>
        <begin position="253"/>
        <end position="276"/>
    </location>
</feature>